<dbReference type="GeneID" id="65535386"/>
<feature type="transmembrane region" description="Helical" evidence="1">
    <location>
        <begin position="61"/>
        <end position="81"/>
    </location>
</feature>
<name>A0A1B1SCW4_9BACT</name>
<evidence type="ECO:0000313" key="2">
    <source>
        <dbReference type="EMBL" id="ANU64674.1"/>
    </source>
</evidence>
<feature type="transmembrane region" description="Helical" evidence="1">
    <location>
        <begin position="117"/>
        <end position="138"/>
    </location>
</feature>
<proteinExistence type="predicted"/>
<dbReference type="Gene3D" id="1.20.1530.20">
    <property type="match status" value="1"/>
</dbReference>
<gene>
    <name evidence="2" type="ORF">A4V02_00860</name>
</gene>
<dbReference type="KEGG" id="pary:A4V02_00860"/>
<evidence type="ECO:0000313" key="3">
    <source>
        <dbReference type="Proteomes" id="UP000186351"/>
    </source>
</evidence>
<protein>
    <submittedName>
        <fullName evidence="2">Transporter</fullName>
    </submittedName>
</protein>
<dbReference type="OrthoDB" id="9809647at2"/>
<feature type="transmembrane region" description="Helical" evidence="1">
    <location>
        <begin position="188"/>
        <end position="209"/>
    </location>
</feature>
<keyword evidence="1" id="KW-0812">Transmembrane</keyword>
<dbReference type="Proteomes" id="UP000186351">
    <property type="component" value="Chromosome"/>
</dbReference>
<dbReference type="AlphaFoldDB" id="A0A1B1SCW4"/>
<accession>A0A1B1SCW4</accession>
<sequence>MNITEFRQAIKPWMLPIAMLMGIIFHDSIHYLAFLSPYLIFTMLLLTFCKINPKEFHIGRFIWILLAIQIIGAVAVYIAIAPASTDIAQGTFICIFCPTATAAPVITGMLGGSVTMLATYSLISNISVAMLAPVLFSFIGYNSDISFMDSTLLISQRVLPLILAPLALALLFRAYMPRVHAAIASRQSLSFYLWACALIIVVGNAVSFIIHEPASRVPEMIIIAAASLAVCVLQFAIGRIVGRRYGDRISGAQGLGQKNTVLAIWMSLTYLDPISSVGPAAYVAWQNIINSLQLYLRNRNDKIGIKRNA</sequence>
<feature type="transmembrane region" description="Helical" evidence="1">
    <location>
        <begin position="158"/>
        <end position="176"/>
    </location>
</feature>
<keyword evidence="1" id="KW-1133">Transmembrane helix</keyword>
<organism evidence="2 3">
    <name type="scientific">Muribaculum intestinale</name>
    <dbReference type="NCBI Taxonomy" id="1796646"/>
    <lineage>
        <taxon>Bacteria</taxon>
        <taxon>Pseudomonadati</taxon>
        <taxon>Bacteroidota</taxon>
        <taxon>Bacteroidia</taxon>
        <taxon>Bacteroidales</taxon>
        <taxon>Muribaculaceae</taxon>
        <taxon>Muribaculum</taxon>
    </lineage>
</organism>
<dbReference type="RefSeq" id="WP_068961952.1">
    <property type="nucleotide sequence ID" value="NZ_CAJTAP010000008.1"/>
</dbReference>
<keyword evidence="1" id="KW-0472">Membrane</keyword>
<feature type="transmembrane region" description="Helical" evidence="1">
    <location>
        <begin position="221"/>
        <end position="241"/>
    </location>
</feature>
<keyword evidence="3" id="KW-1185">Reference proteome</keyword>
<reference evidence="3" key="1">
    <citation type="submission" date="2016-04" db="EMBL/GenBank/DDBJ databases">
        <title>Complete Genome Sequences of Twelve Strains of a Stable Defined Moderately Diverse Mouse Microbiota 2 (sDMDMm2).</title>
        <authorList>
            <person name="Uchimura Y."/>
            <person name="Wyss M."/>
            <person name="Brugiroux S."/>
            <person name="Limenitakis J.P."/>
            <person name="Stecher B."/>
            <person name="McCoy K.D."/>
            <person name="Macpherson A.J."/>
        </authorList>
    </citation>
    <scope>NUCLEOTIDE SEQUENCE [LARGE SCALE GENOMIC DNA]</scope>
    <source>
        <strain evidence="3">YL27</strain>
    </source>
</reference>
<dbReference type="STRING" id="1796646.A4V02_00860"/>
<feature type="transmembrane region" description="Helical" evidence="1">
    <location>
        <begin position="31"/>
        <end position="49"/>
    </location>
</feature>
<dbReference type="InterPro" id="IPR038770">
    <property type="entry name" value="Na+/solute_symporter_sf"/>
</dbReference>
<evidence type="ECO:0000256" key="1">
    <source>
        <dbReference type="SAM" id="Phobius"/>
    </source>
</evidence>
<dbReference type="EMBL" id="CP015402">
    <property type="protein sequence ID" value="ANU64674.1"/>
    <property type="molecule type" value="Genomic_DNA"/>
</dbReference>
<accession>A0A1Z2XKR4</accession>
<feature type="transmembrane region" description="Helical" evidence="1">
    <location>
        <begin position="87"/>
        <end position="110"/>
    </location>
</feature>